<gene>
    <name evidence="1" type="ORF">Tci_033544</name>
</gene>
<name>A0A6L2LIB9_TANCI</name>
<dbReference type="EMBL" id="BKCJ010004527">
    <property type="protein sequence ID" value="GEU61566.1"/>
    <property type="molecule type" value="Genomic_DNA"/>
</dbReference>
<dbReference type="AlphaFoldDB" id="A0A6L2LIB9"/>
<reference evidence="1" key="1">
    <citation type="journal article" date="2019" name="Sci. Rep.">
        <title>Draft genome of Tanacetum cinerariifolium, the natural source of mosquito coil.</title>
        <authorList>
            <person name="Yamashiro T."/>
            <person name="Shiraishi A."/>
            <person name="Satake H."/>
            <person name="Nakayama K."/>
        </authorList>
    </citation>
    <scope>NUCLEOTIDE SEQUENCE</scope>
</reference>
<accession>A0A6L2LIB9</accession>
<protein>
    <submittedName>
        <fullName evidence="1">Uncharacterized protein</fullName>
    </submittedName>
</protein>
<sequence length="124" mass="14367">MAQVSDVSAPVVEEGNSRTVSQLPRGRLSMVLAPKVCVNVRKVEEYQRMSRDLRRSVRRLSVSIAQLRVWGDYGDENESLNLLERLRLENVEKVVRLRLMMKETQLKIIEIGKFIMKLRRNEGA</sequence>
<evidence type="ECO:0000313" key="1">
    <source>
        <dbReference type="EMBL" id="GEU61566.1"/>
    </source>
</evidence>
<organism evidence="1">
    <name type="scientific">Tanacetum cinerariifolium</name>
    <name type="common">Dalmatian daisy</name>
    <name type="synonym">Chrysanthemum cinerariifolium</name>
    <dbReference type="NCBI Taxonomy" id="118510"/>
    <lineage>
        <taxon>Eukaryota</taxon>
        <taxon>Viridiplantae</taxon>
        <taxon>Streptophyta</taxon>
        <taxon>Embryophyta</taxon>
        <taxon>Tracheophyta</taxon>
        <taxon>Spermatophyta</taxon>
        <taxon>Magnoliopsida</taxon>
        <taxon>eudicotyledons</taxon>
        <taxon>Gunneridae</taxon>
        <taxon>Pentapetalae</taxon>
        <taxon>asterids</taxon>
        <taxon>campanulids</taxon>
        <taxon>Asterales</taxon>
        <taxon>Asteraceae</taxon>
        <taxon>Asteroideae</taxon>
        <taxon>Anthemideae</taxon>
        <taxon>Anthemidinae</taxon>
        <taxon>Tanacetum</taxon>
    </lineage>
</organism>
<comment type="caution">
    <text evidence="1">The sequence shown here is derived from an EMBL/GenBank/DDBJ whole genome shotgun (WGS) entry which is preliminary data.</text>
</comment>
<proteinExistence type="predicted"/>